<dbReference type="AlphaFoldDB" id="A0A212DB84"/>
<evidence type="ECO:0000256" key="2">
    <source>
        <dbReference type="SAM" id="MobiDB-lite"/>
    </source>
</evidence>
<dbReference type="SUPFAM" id="SSF47473">
    <property type="entry name" value="EF-hand"/>
    <property type="match status" value="1"/>
</dbReference>
<dbReference type="GO" id="GO:0032588">
    <property type="term" value="C:trans-Golgi network membrane"/>
    <property type="evidence" value="ECO:0007669"/>
    <property type="project" value="TreeGrafter"/>
</dbReference>
<reference evidence="3 4" key="1">
    <citation type="journal article" date="2018" name="Mol. Genet. Genomics">
        <title>The red deer Cervus elaphus genome CerEla1.0: sequencing, annotating, genes, and chromosomes.</title>
        <authorList>
            <person name="Bana N.A."/>
            <person name="Nyiri A."/>
            <person name="Nagy J."/>
            <person name="Frank K."/>
            <person name="Nagy T."/>
            <person name="Steger V."/>
            <person name="Schiller M."/>
            <person name="Lakatos P."/>
            <person name="Sugar L."/>
            <person name="Horn P."/>
            <person name="Barta E."/>
            <person name="Orosz L."/>
        </authorList>
    </citation>
    <scope>NUCLEOTIDE SEQUENCE [LARGE SCALE GENOMIC DNA]</scope>
    <source>
        <strain evidence="3">Hungarian</strain>
    </source>
</reference>
<accession>A0A212DB84</accession>
<sequence length="176" mass="19378">MSALHLLRAAAFGVKHVSHGRGQSGPACRTPAHTHTCQVGPPHTRRLQRQPGAWRVRLRGGAPWVPAGPRRPGAASQLTGTLPTPGDGQVDFEEFVTLLGPKLSTSGIPEKFHGTDFDTVFWKCDMQKLTVDELKRLLYDTFCEHLSMKDIENIIMTEEESHLGTAEECPVDVESE</sequence>
<evidence type="ECO:0000313" key="3">
    <source>
        <dbReference type="EMBL" id="OWK15488.1"/>
    </source>
</evidence>
<dbReference type="PANTHER" id="PTHR46311:SF1">
    <property type="entry name" value="CALCIUM-BINDING PROTEIN 7"/>
    <property type="match status" value="1"/>
</dbReference>
<dbReference type="Gene3D" id="1.10.238.10">
    <property type="entry name" value="EF-hand"/>
    <property type="match status" value="1"/>
</dbReference>
<organism evidence="3 4">
    <name type="scientific">Cervus elaphus hippelaphus</name>
    <name type="common">European red deer</name>
    <dbReference type="NCBI Taxonomy" id="46360"/>
    <lineage>
        <taxon>Eukaryota</taxon>
        <taxon>Metazoa</taxon>
        <taxon>Chordata</taxon>
        <taxon>Craniata</taxon>
        <taxon>Vertebrata</taxon>
        <taxon>Euteleostomi</taxon>
        <taxon>Mammalia</taxon>
        <taxon>Eutheria</taxon>
        <taxon>Laurasiatheria</taxon>
        <taxon>Artiodactyla</taxon>
        <taxon>Ruminantia</taxon>
        <taxon>Pecora</taxon>
        <taxon>Cervidae</taxon>
        <taxon>Cervinae</taxon>
        <taxon>Cervus</taxon>
    </lineage>
</organism>
<keyword evidence="4" id="KW-1185">Reference proteome</keyword>
<dbReference type="OrthoDB" id="26525at2759"/>
<dbReference type="EMBL" id="MKHE01000005">
    <property type="protein sequence ID" value="OWK15488.1"/>
    <property type="molecule type" value="Genomic_DNA"/>
</dbReference>
<dbReference type="InterPro" id="IPR051111">
    <property type="entry name" value="Ca-binding_regulatory"/>
</dbReference>
<evidence type="ECO:0008006" key="5">
    <source>
        <dbReference type="Google" id="ProtNLM"/>
    </source>
</evidence>
<keyword evidence="1" id="KW-0677">Repeat</keyword>
<dbReference type="Proteomes" id="UP000242450">
    <property type="component" value="Chromosome 5"/>
</dbReference>
<feature type="region of interest" description="Disordered" evidence="2">
    <location>
        <begin position="17"/>
        <end position="48"/>
    </location>
</feature>
<protein>
    <recommendedName>
        <fullName evidence="5">CABP7</fullName>
    </recommendedName>
</protein>
<proteinExistence type="predicted"/>
<dbReference type="PANTHER" id="PTHR46311">
    <property type="entry name" value="CALCIUM-BINDING PROTEIN 8-RELATED"/>
    <property type="match status" value="1"/>
</dbReference>
<evidence type="ECO:0000256" key="1">
    <source>
        <dbReference type="ARBA" id="ARBA00022737"/>
    </source>
</evidence>
<dbReference type="InterPro" id="IPR011992">
    <property type="entry name" value="EF-hand-dom_pair"/>
</dbReference>
<comment type="caution">
    <text evidence="3">The sequence shown here is derived from an EMBL/GenBank/DDBJ whole genome shotgun (WGS) entry which is preliminary data.</text>
</comment>
<evidence type="ECO:0000313" key="4">
    <source>
        <dbReference type="Proteomes" id="UP000242450"/>
    </source>
</evidence>
<gene>
    <name evidence="3" type="ORF">Celaphus_00000143</name>
</gene>
<name>A0A212DB84_CEREH</name>